<feature type="transmembrane region" description="Helical" evidence="3">
    <location>
        <begin position="37"/>
        <end position="63"/>
    </location>
</feature>
<dbReference type="InterPro" id="IPR008972">
    <property type="entry name" value="Cupredoxin"/>
</dbReference>
<evidence type="ECO:0000259" key="4">
    <source>
        <dbReference type="Pfam" id="PF07731"/>
    </source>
</evidence>
<gene>
    <name evidence="6" type="ORF">ACFOUW_18505</name>
</gene>
<dbReference type="SUPFAM" id="SSF49503">
    <property type="entry name" value="Cupredoxins"/>
    <property type="match status" value="3"/>
</dbReference>
<proteinExistence type="predicted"/>
<feature type="transmembrane region" description="Helical" evidence="3">
    <location>
        <begin position="99"/>
        <end position="121"/>
    </location>
</feature>
<feature type="transmembrane region" description="Helical" evidence="3">
    <location>
        <begin position="127"/>
        <end position="145"/>
    </location>
</feature>
<feature type="transmembrane region" description="Helical" evidence="3">
    <location>
        <begin position="69"/>
        <end position="87"/>
    </location>
</feature>
<evidence type="ECO:0000256" key="1">
    <source>
        <dbReference type="ARBA" id="ARBA00022723"/>
    </source>
</evidence>
<dbReference type="InterPro" id="IPR011707">
    <property type="entry name" value="Cu-oxidase-like_N"/>
</dbReference>
<dbReference type="RefSeq" id="WP_205113677.1">
    <property type="nucleotide sequence ID" value="NZ_JAFBCM010000001.1"/>
</dbReference>
<keyword evidence="2" id="KW-0560">Oxidoreductase</keyword>
<evidence type="ECO:0000313" key="7">
    <source>
        <dbReference type="Proteomes" id="UP001595699"/>
    </source>
</evidence>
<dbReference type="InterPro" id="IPR002355">
    <property type="entry name" value="Cu_oxidase_Cu_BS"/>
</dbReference>
<comment type="caution">
    <text evidence="6">The sequence shown here is derived from an EMBL/GenBank/DDBJ whole genome shotgun (WGS) entry which is preliminary data.</text>
</comment>
<dbReference type="InterPro" id="IPR011706">
    <property type="entry name" value="Cu-oxidase_C"/>
</dbReference>
<dbReference type="PANTHER" id="PTHR11709">
    <property type="entry name" value="MULTI-COPPER OXIDASE"/>
    <property type="match status" value="1"/>
</dbReference>
<evidence type="ECO:0000256" key="3">
    <source>
        <dbReference type="SAM" id="Phobius"/>
    </source>
</evidence>
<dbReference type="PROSITE" id="PS00080">
    <property type="entry name" value="MULTICOPPER_OXIDASE2"/>
    <property type="match status" value="1"/>
</dbReference>
<evidence type="ECO:0000259" key="5">
    <source>
        <dbReference type="Pfam" id="PF07732"/>
    </source>
</evidence>
<organism evidence="6 7">
    <name type="scientific">Tenggerimyces flavus</name>
    <dbReference type="NCBI Taxonomy" id="1708749"/>
    <lineage>
        <taxon>Bacteria</taxon>
        <taxon>Bacillati</taxon>
        <taxon>Actinomycetota</taxon>
        <taxon>Actinomycetes</taxon>
        <taxon>Propionibacteriales</taxon>
        <taxon>Nocardioidaceae</taxon>
        <taxon>Tenggerimyces</taxon>
    </lineage>
</organism>
<dbReference type="Proteomes" id="UP001595699">
    <property type="component" value="Unassembled WGS sequence"/>
</dbReference>
<keyword evidence="1" id="KW-0479">Metal-binding</keyword>
<feature type="domain" description="Plastocyanin-like" evidence="5">
    <location>
        <begin position="222"/>
        <end position="335"/>
    </location>
</feature>
<accession>A0ABV7YES0</accession>
<dbReference type="EMBL" id="JBHRZH010000016">
    <property type="protein sequence ID" value="MFC3762839.1"/>
    <property type="molecule type" value="Genomic_DNA"/>
</dbReference>
<sequence>MTAGALLIVDLLLAVVAAAAWIGAGVTAAVRRPRIALLVFVGASICTLARVGTTVALAGNGWWFVQEKVLFGLPLAVLFALLAWIVAFRPLLRGQESPVVPLVLLTAGYAAAAALVVTFLFGYPLRISVALVATALVGVAALVTWRMLVPGRSRSRLAIVGGAAAVGVAGIATGFLPVAAIDTGGGHAHSAGGETRSVADLAGPAAVPPGVPVRRYELTARKSTATLPSGQKLDAWLYNGKLPGPELTATEGDLIEVKLRNADIDRGVTLHWHGYDVPNREDGAPGVTQDAVMPGGEFVYRFRATQVGTYWYHTHQVSDTGVRMGLYGTLIVSPKGPKPAGAEVVLPVHTFSGAMVLGSSDEVLDHRFRPGTPVRVRLINTDSTPHRFALAGTPFRVAAVDGRDLNEPGEISEQSLVIAAGGRNDVTFTMPSRGVALYVDGLTTLGRTFSPEGSGSASYVGVDETAGWKQLDLLSYGKPRSTGIDGSSPFDRRFTLVVDRTLAVAGGLPKYAYTVDGRAYPDVPVQQVKEGDLVLMTIVNRGLDNHPWHLHGHTVQIISGNGRVPTGSPLLLDTFEVRPGEVWQVAFRATNPGLWMNHCHNLPHADQGMMLHLEYEGVTSPNRR</sequence>
<feature type="transmembrane region" description="Helical" evidence="3">
    <location>
        <begin position="157"/>
        <end position="180"/>
    </location>
</feature>
<dbReference type="Gene3D" id="2.60.40.420">
    <property type="entry name" value="Cupredoxins - blue copper proteins"/>
    <property type="match status" value="3"/>
</dbReference>
<evidence type="ECO:0000256" key="2">
    <source>
        <dbReference type="ARBA" id="ARBA00023002"/>
    </source>
</evidence>
<keyword evidence="3" id="KW-0472">Membrane</keyword>
<evidence type="ECO:0000313" key="6">
    <source>
        <dbReference type="EMBL" id="MFC3762839.1"/>
    </source>
</evidence>
<feature type="transmembrane region" description="Helical" evidence="3">
    <location>
        <begin position="6"/>
        <end position="30"/>
    </location>
</feature>
<keyword evidence="3" id="KW-1133">Transmembrane helix</keyword>
<dbReference type="InterPro" id="IPR045087">
    <property type="entry name" value="Cu-oxidase_fam"/>
</dbReference>
<protein>
    <submittedName>
        <fullName evidence="6">Multicopper oxidase family protein</fullName>
    </submittedName>
</protein>
<dbReference type="CDD" id="cd04202">
    <property type="entry name" value="CuRO_D2_2dMcoN_like"/>
    <property type="match status" value="1"/>
</dbReference>
<keyword evidence="3" id="KW-0812">Transmembrane</keyword>
<dbReference type="Pfam" id="PF07732">
    <property type="entry name" value="Cu-oxidase_3"/>
    <property type="match status" value="1"/>
</dbReference>
<name>A0ABV7YES0_9ACTN</name>
<feature type="domain" description="Plastocyanin-like" evidence="4">
    <location>
        <begin position="514"/>
        <end position="614"/>
    </location>
</feature>
<dbReference type="Pfam" id="PF07731">
    <property type="entry name" value="Cu-oxidase_2"/>
    <property type="match status" value="1"/>
</dbReference>
<keyword evidence="7" id="KW-1185">Reference proteome</keyword>
<dbReference type="CDD" id="cd00920">
    <property type="entry name" value="Cupredoxin"/>
    <property type="match status" value="1"/>
</dbReference>
<reference evidence="7" key="1">
    <citation type="journal article" date="2019" name="Int. J. Syst. Evol. Microbiol.">
        <title>The Global Catalogue of Microorganisms (GCM) 10K type strain sequencing project: providing services to taxonomists for standard genome sequencing and annotation.</title>
        <authorList>
            <consortium name="The Broad Institute Genomics Platform"/>
            <consortium name="The Broad Institute Genome Sequencing Center for Infectious Disease"/>
            <person name="Wu L."/>
            <person name="Ma J."/>
        </authorList>
    </citation>
    <scope>NUCLEOTIDE SEQUENCE [LARGE SCALE GENOMIC DNA]</scope>
    <source>
        <strain evidence="7">CGMCC 4.7241</strain>
    </source>
</reference>